<evidence type="ECO:0000256" key="13">
    <source>
        <dbReference type="RuleBase" id="RU362094"/>
    </source>
</evidence>
<dbReference type="GO" id="GO:0005524">
    <property type="term" value="F:ATP binding"/>
    <property type="evidence" value="ECO:0007669"/>
    <property type="project" value="UniProtKB-UniRule"/>
</dbReference>
<dbReference type="Gene3D" id="3.30.565.10">
    <property type="entry name" value="Histidine kinase-like ATPase, C-terminal domain"/>
    <property type="match status" value="1"/>
</dbReference>
<dbReference type="InterPro" id="IPR020568">
    <property type="entry name" value="Ribosomal_Su5_D2-typ_SF"/>
</dbReference>
<dbReference type="InterPro" id="IPR003594">
    <property type="entry name" value="HATPase_dom"/>
</dbReference>
<dbReference type="Gene3D" id="3.90.199.10">
    <property type="entry name" value="Topoisomerase II, domain 5"/>
    <property type="match status" value="1"/>
</dbReference>
<dbReference type="InterPro" id="IPR013506">
    <property type="entry name" value="Topo_IIA_bsu_dom2"/>
</dbReference>
<keyword evidence="10 12" id="KW-0238">DNA-binding</keyword>
<dbReference type="Gene3D" id="3.30.1490.30">
    <property type="match status" value="1"/>
</dbReference>
<evidence type="ECO:0000256" key="11">
    <source>
        <dbReference type="ARBA" id="ARBA00023235"/>
    </source>
</evidence>
<keyword evidence="11 13" id="KW-0413">Isomerase</keyword>
<keyword evidence="6 13" id="KW-0547">Nucleotide-binding</keyword>
<dbReference type="GO" id="GO:0006265">
    <property type="term" value="P:DNA topological change"/>
    <property type="evidence" value="ECO:0007669"/>
    <property type="project" value="UniProtKB-UniRule"/>
</dbReference>
<dbReference type="SUPFAM" id="SSF54211">
    <property type="entry name" value="Ribosomal protein S5 domain 2-like"/>
    <property type="match status" value="1"/>
</dbReference>
<name>A0A250XNU3_9CHLO</name>
<keyword evidence="9 13" id="KW-0799">Topoisomerase</keyword>
<dbReference type="InterPro" id="IPR013758">
    <property type="entry name" value="Topo_IIA_A/C_ab"/>
</dbReference>
<dbReference type="Gene3D" id="3.40.50.670">
    <property type="match status" value="1"/>
</dbReference>
<dbReference type="InterPro" id="IPR018522">
    <property type="entry name" value="TopoIIA_CS"/>
</dbReference>
<evidence type="ECO:0000256" key="2">
    <source>
        <dbReference type="ARBA" id="ARBA00001913"/>
    </source>
</evidence>
<dbReference type="GO" id="GO:0000712">
    <property type="term" value="P:resolution of meiotic recombination intermediates"/>
    <property type="evidence" value="ECO:0007669"/>
    <property type="project" value="TreeGrafter"/>
</dbReference>
<dbReference type="PRINTS" id="PR01158">
    <property type="entry name" value="TOPISMRASEII"/>
</dbReference>
<dbReference type="Pfam" id="PF02518">
    <property type="entry name" value="HATPase_c"/>
    <property type="match status" value="1"/>
</dbReference>
<dbReference type="InterPro" id="IPR001241">
    <property type="entry name" value="Topo_IIA"/>
</dbReference>
<dbReference type="EC" id="5.6.2.2" evidence="13"/>
<dbReference type="AlphaFoldDB" id="A0A250XNU3"/>
<dbReference type="FunFam" id="3.40.50.670:FF:000001">
    <property type="entry name" value="DNA topoisomerase 2"/>
    <property type="match status" value="1"/>
</dbReference>
<keyword evidence="5" id="KW-0479">Metal-binding</keyword>
<evidence type="ECO:0000256" key="3">
    <source>
        <dbReference type="ARBA" id="ARBA00001946"/>
    </source>
</evidence>
<dbReference type="Pfam" id="PF16898">
    <property type="entry name" value="TOPRIM_C"/>
    <property type="match status" value="1"/>
</dbReference>
<dbReference type="PROSITE" id="PS00177">
    <property type="entry name" value="TOPOISOMERASE_II"/>
    <property type="match status" value="1"/>
</dbReference>
<dbReference type="InterPro" id="IPR031660">
    <property type="entry name" value="TOPRIM_C"/>
</dbReference>
<dbReference type="PROSITE" id="PS50880">
    <property type="entry name" value="TOPRIM"/>
    <property type="match status" value="1"/>
</dbReference>
<dbReference type="InterPro" id="IPR006171">
    <property type="entry name" value="TOPRIM_dom"/>
</dbReference>
<comment type="cofactor">
    <cofactor evidence="3">
        <name>Mg(2+)</name>
        <dbReference type="ChEBI" id="CHEBI:18420"/>
    </cofactor>
</comment>
<comment type="cofactor">
    <cofactor evidence="2">
        <name>Ca(2+)</name>
        <dbReference type="ChEBI" id="CHEBI:29108"/>
    </cofactor>
</comment>
<dbReference type="InterPro" id="IPR013757">
    <property type="entry name" value="Topo_IIA_A_a_sf"/>
</dbReference>
<dbReference type="GO" id="GO:0005634">
    <property type="term" value="C:nucleus"/>
    <property type="evidence" value="ECO:0007669"/>
    <property type="project" value="TreeGrafter"/>
</dbReference>
<evidence type="ECO:0000256" key="14">
    <source>
        <dbReference type="SAM" id="MobiDB-lite"/>
    </source>
</evidence>
<comment type="caution">
    <text evidence="12">Lacks conserved residue(s) required for the propagation of feature annotation.</text>
</comment>
<dbReference type="Gene3D" id="1.10.268.10">
    <property type="entry name" value="Topoisomerase, domain 3"/>
    <property type="match status" value="1"/>
</dbReference>
<sequence length="1094" mass="120674">MEAAQFKRLSHREHVLLRPDMYVGPTTPETTAAYVLGAEKAGGGGAEKGGGMVLRTDIQYVPALLKIFDEILVNAIDHCVRSRQMQTASDDVQPTKRIDVSIGEDGSVTVSNDGDGIPVERTGDGMYVPELIFGHLLTSANYDDAADGGGGRTIGGQNGIGAKACNILSKYFEVDVVDRKRGLRFRQRFEHNMSVTLPPEVEKSRLKRSYTTVKAFDKYVGLFLAEGQPHAYARVAGWEIAAAFLEEGTGLRQVSFVNGVATLRGGRHVDHVVQQISRRLCDLVEKRRKGGGGSGSGSPKPQYVKDNLLVFVRATVPNPKFDSQAKETLTTPVSQFGQKVEVPDAFVEKLYRIEGLVVRLVGLSGVAMDREAKKSDGSKRARVSVPKLEDAEWAGTGRSDKCTLILTEGDSAKASAVSGMSVVGRDRFGVFPLRGKVLNVCDVSADKVSSNAEISAIKKILGLQTGKAYASAAELRYGRVMLMTDADTDGSHIKGLVMNLFMQQWPSLLRLDGFFCALLTPVVKAFFPPPRPPLEFYNASEFEAWRQENPGLASKCNSKYYKGLGTSTAEEAREWFRRMRIRGHAGGAGKGLRQEAGRRPQGVAPHVRAVQDDRVRQVRRALLRLRGARAGALQQLRRAAVHPVGGGRAESVAAEGNTRVLQAEAERRQAGDAGGAARCLRRGGHLLPPRGGVHAGHPGVHGAGLRGQRQQRPAPVANRAVRDPPRGREADADVLTTLTDDGVPIEPKHFLPVLPIVLLNGATGIGTGYSTTVPSYNPREVADAVRAWIDRRGERWMEGRERLEPWCAGHLGKIEATGEDLSKRRSRGVVTRSAPKAAVVSELPIGMWTDDFREALEALVERCDDIRSFSNESSEATVRFTVQFSYETAADSWLARSATDERLTRLEAELRMVGTRGLGTGNMHLFNARSQIQRFESAEQILEAFCEVRLEGYVRRRQIQIARAIEEACTLKNRVRFVELVVDGSLNLHDEHVEKAMEAVGLMRKYDHSKEDQDHSKEDQEDHRKDDHNDRGYGYLLSMPMRSMTHQRLSKLRALQDEKQRTVEALEADDALQMWRRDIDYFMAVYDGCEKKTP</sequence>
<dbReference type="Proteomes" id="UP000232323">
    <property type="component" value="Unassembled WGS sequence"/>
</dbReference>
<dbReference type="OrthoDB" id="276498at2759"/>
<evidence type="ECO:0000259" key="15">
    <source>
        <dbReference type="PROSITE" id="PS50880"/>
    </source>
</evidence>
<dbReference type="PROSITE" id="PS52040">
    <property type="entry name" value="TOPO_IIA"/>
    <property type="match status" value="1"/>
</dbReference>
<dbReference type="SUPFAM" id="SSF56719">
    <property type="entry name" value="Type II DNA topoisomerase"/>
    <property type="match status" value="2"/>
</dbReference>
<dbReference type="PRINTS" id="PR00418">
    <property type="entry name" value="TPI2FAMILY"/>
</dbReference>
<feature type="domain" description="Toprim" evidence="15">
    <location>
        <begin position="402"/>
        <end position="529"/>
    </location>
</feature>
<evidence type="ECO:0000256" key="4">
    <source>
        <dbReference type="ARBA" id="ARBA00011080"/>
    </source>
</evidence>
<keyword evidence="7 13" id="KW-0067">ATP-binding</keyword>
<dbReference type="EMBL" id="BEGY01000135">
    <property type="protein sequence ID" value="GAX84761.1"/>
    <property type="molecule type" value="Genomic_DNA"/>
</dbReference>
<dbReference type="GO" id="GO:0000819">
    <property type="term" value="P:sister chromatid segregation"/>
    <property type="evidence" value="ECO:0007669"/>
    <property type="project" value="TreeGrafter"/>
</dbReference>
<dbReference type="STRING" id="1157962.A0A250XNU3"/>
<dbReference type="Gene3D" id="3.30.1360.40">
    <property type="match status" value="1"/>
</dbReference>
<dbReference type="InterPro" id="IPR013759">
    <property type="entry name" value="Topo_IIA_B_C"/>
</dbReference>
<gene>
    <name evidence="17" type="ORF">CEUSTIGMA_g12183.t1</name>
</gene>
<dbReference type="InterPro" id="IPR036890">
    <property type="entry name" value="HATPase_C_sf"/>
</dbReference>
<comment type="subunit">
    <text evidence="13">Homodimer.</text>
</comment>
<evidence type="ECO:0000256" key="1">
    <source>
        <dbReference type="ARBA" id="ARBA00000185"/>
    </source>
</evidence>
<dbReference type="GO" id="GO:0003918">
    <property type="term" value="F:DNA topoisomerase type II (double strand cut, ATP-hydrolyzing) activity"/>
    <property type="evidence" value="ECO:0007669"/>
    <property type="project" value="UniProtKB-UniRule"/>
</dbReference>
<evidence type="ECO:0000259" key="16">
    <source>
        <dbReference type="PROSITE" id="PS52040"/>
    </source>
</evidence>
<feature type="domain" description="Topo IIA-type catalytic" evidence="16">
    <location>
        <begin position="1"/>
        <end position="1079"/>
    </location>
</feature>
<dbReference type="GO" id="GO:0003677">
    <property type="term" value="F:DNA binding"/>
    <property type="evidence" value="ECO:0007669"/>
    <property type="project" value="UniProtKB-UniRule"/>
</dbReference>
<dbReference type="Gene3D" id="3.30.230.10">
    <property type="match status" value="1"/>
</dbReference>
<evidence type="ECO:0000256" key="6">
    <source>
        <dbReference type="ARBA" id="ARBA00022741"/>
    </source>
</evidence>
<evidence type="ECO:0000256" key="5">
    <source>
        <dbReference type="ARBA" id="ARBA00022723"/>
    </source>
</evidence>
<comment type="caution">
    <text evidence="17">The sequence shown here is derived from an EMBL/GenBank/DDBJ whole genome shotgun (WGS) entry which is preliminary data.</text>
</comment>
<evidence type="ECO:0000313" key="17">
    <source>
        <dbReference type="EMBL" id="GAX84761.1"/>
    </source>
</evidence>
<comment type="catalytic activity">
    <reaction evidence="1 13">
        <text>ATP-dependent breakage, passage and rejoining of double-stranded DNA.</text>
        <dbReference type="EC" id="5.6.2.2"/>
    </reaction>
</comment>
<dbReference type="InterPro" id="IPR002205">
    <property type="entry name" value="Topo_IIA_dom_A"/>
</dbReference>
<dbReference type="InterPro" id="IPR001154">
    <property type="entry name" value="TopoII_euk"/>
</dbReference>
<dbReference type="InterPro" id="IPR014721">
    <property type="entry name" value="Ribsml_uS5_D2-typ_fold_subgr"/>
</dbReference>
<keyword evidence="18" id="KW-1185">Reference proteome</keyword>
<dbReference type="InterPro" id="IPR013760">
    <property type="entry name" value="Topo_IIA-like_dom_sf"/>
</dbReference>
<dbReference type="SUPFAM" id="SSF55874">
    <property type="entry name" value="ATPase domain of HSP90 chaperone/DNA topoisomerase II/histidine kinase"/>
    <property type="match status" value="1"/>
</dbReference>
<dbReference type="SMART" id="SM00434">
    <property type="entry name" value="TOP4c"/>
    <property type="match status" value="1"/>
</dbReference>
<protein>
    <recommendedName>
        <fullName evidence="13">DNA topoisomerase 2</fullName>
        <ecNumber evidence="13">5.6.2.2</ecNumber>
    </recommendedName>
</protein>
<evidence type="ECO:0000256" key="9">
    <source>
        <dbReference type="ARBA" id="ARBA00023029"/>
    </source>
</evidence>
<dbReference type="PANTHER" id="PTHR10169">
    <property type="entry name" value="DNA TOPOISOMERASE/GYRASE"/>
    <property type="match status" value="1"/>
</dbReference>
<proteinExistence type="inferred from homology"/>
<comment type="function">
    <text evidence="13">Control of topological states of DNA by transient breakage and subsequent rejoining of DNA strands. Topoisomerase II makes double-strand breaks.</text>
</comment>
<dbReference type="Pfam" id="PF01751">
    <property type="entry name" value="Toprim"/>
    <property type="match status" value="1"/>
</dbReference>
<dbReference type="PANTHER" id="PTHR10169:SF38">
    <property type="entry name" value="DNA TOPOISOMERASE 2"/>
    <property type="match status" value="1"/>
</dbReference>
<reference evidence="17 18" key="1">
    <citation type="submission" date="2017-08" db="EMBL/GenBank/DDBJ databases">
        <title>Acidophilic green algal genome provides insights into adaptation to an acidic environment.</title>
        <authorList>
            <person name="Hirooka S."/>
            <person name="Hirose Y."/>
            <person name="Kanesaki Y."/>
            <person name="Higuchi S."/>
            <person name="Fujiwara T."/>
            <person name="Onuma R."/>
            <person name="Era A."/>
            <person name="Ohbayashi R."/>
            <person name="Uzuka A."/>
            <person name="Nozaki H."/>
            <person name="Yoshikawa H."/>
            <person name="Miyagishima S.Y."/>
        </authorList>
    </citation>
    <scope>NUCLEOTIDE SEQUENCE [LARGE SCALE GENOMIC DNA]</scope>
    <source>
        <strain evidence="17 18">NIES-2499</strain>
    </source>
</reference>
<accession>A0A250XNU3</accession>
<dbReference type="Pfam" id="PF00521">
    <property type="entry name" value="DNA_topoisoIV"/>
    <property type="match status" value="1"/>
</dbReference>
<dbReference type="InterPro" id="IPR050634">
    <property type="entry name" value="DNA_Topoisomerase_II"/>
</dbReference>
<comment type="similarity">
    <text evidence="4 13">Belongs to the type II topoisomerase family.</text>
</comment>
<feature type="region of interest" description="Disordered" evidence="14">
    <location>
        <begin position="703"/>
        <end position="728"/>
    </location>
</feature>
<organism evidence="17 18">
    <name type="scientific">Chlamydomonas eustigma</name>
    <dbReference type="NCBI Taxonomy" id="1157962"/>
    <lineage>
        <taxon>Eukaryota</taxon>
        <taxon>Viridiplantae</taxon>
        <taxon>Chlorophyta</taxon>
        <taxon>core chlorophytes</taxon>
        <taxon>Chlorophyceae</taxon>
        <taxon>CS clade</taxon>
        <taxon>Chlamydomonadales</taxon>
        <taxon>Chlamydomonadaceae</taxon>
        <taxon>Chlamydomonas</taxon>
    </lineage>
</organism>
<evidence type="ECO:0000256" key="7">
    <source>
        <dbReference type="ARBA" id="ARBA00022840"/>
    </source>
</evidence>
<feature type="region of interest" description="Disordered" evidence="14">
    <location>
        <begin position="1006"/>
        <end position="1031"/>
    </location>
</feature>
<evidence type="ECO:0000256" key="10">
    <source>
        <dbReference type="ARBA" id="ARBA00023125"/>
    </source>
</evidence>
<dbReference type="Pfam" id="PF00204">
    <property type="entry name" value="DNA_gyraseB"/>
    <property type="match status" value="1"/>
</dbReference>
<evidence type="ECO:0000256" key="8">
    <source>
        <dbReference type="ARBA" id="ARBA00022842"/>
    </source>
</evidence>
<evidence type="ECO:0000256" key="12">
    <source>
        <dbReference type="PROSITE-ProRule" id="PRU01384"/>
    </source>
</evidence>
<evidence type="ECO:0000313" key="18">
    <source>
        <dbReference type="Proteomes" id="UP000232323"/>
    </source>
</evidence>
<dbReference type="SMART" id="SM00433">
    <property type="entry name" value="TOP2c"/>
    <property type="match status" value="1"/>
</dbReference>
<keyword evidence="8" id="KW-0460">Magnesium</keyword>
<dbReference type="GO" id="GO:0046872">
    <property type="term" value="F:metal ion binding"/>
    <property type="evidence" value="ECO:0007669"/>
    <property type="project" value="UniProtKB-KW"/>
</dbReference>